<reference evidence="3" key="1">
    <citation type="journal article" date="2019" name="Int. J. Syst. Evol. Microbiol.">
        <title>The Global Catalogue of Microorganisms (GCM) 10K type strain sequencing project: providing services to taxonomists for standard genome sequencing and annotation.</title>
        <authorList>
            <consortium name="The Broad Institute Genomics Platform"/>
            <consortium name="The Broad Institute Genome Sequencing Center for Infectious Disease"/>
            <person name="Wu L."/>
            <person name="Ma J."/>
        </authorList>
    </citation>
    <scope>NUCLEOTIDE SEQUENCE [LARGE SCALE GENOMIC DNA]</scope>
    <source>
        <strain evidence="3">JCM 31486</strain>
    </source>
</reference>
<sequence>AMDLSAGRHALFADPDPDMTGFYGWLAGIIVGCQLAVYLNVWSGRQLLLENKVWRCRRRALRSELDEPTLVGFNTARYNALRRN</sequence>
<evidence type="ECO:0000313" key="2">
    <source>
        <dbReference type="EMBL" id="MFD1049291.1"/>
    </source>
</evidence>
<evidence type="ECO:0000256" key="1">
    <source>
        <dbReference type="SAM" id="Phobius"/>
    </source>
</evidence>
<accession>A0ABW3MEZ8</accession>
<feature type="transmembrane region" description="Helical" evidence="1">
    <location>
        <begin position="22"/>
        <end position="42"/>
    </location>
</feature>
<organism evidence="2 3">
    <name type="scientific">Kibdelosporangium lantanae</name>
    <dbReference type="NCBI Taxonomy" id="1497396"/>
    <lineage>
        <taxon>Bacteria</taxon>
        <taxon>Bacillati</taxon>
        <taxon>Actinomycetota</taxon>
        <taxon>Actinomycetes</taxon>
        <taxon>Pseudonocardiales</taxon>
        <taxon>Pseudonocardiaceae</taxon>
        <taxon>Kibdelosporangium</taxon>
    </lineage>
</organism>
<name>A0ABW3MEZ8_9PSEU</name>
<keyword evidence="1" id="KW-0812">Transmembrane</keyword>
<protein>
    <submittedName>
        <fullName evidence="2">Uncharacterized protein</fullName>
    </submittedName>
</protein>
<dbReference type="Proteomes" id="UP001597045">
    <property type="component" value="Unassembled WGS sequence"/>
</dbReference>
<feature type="non-terminal residue" evidence="2">
    <location>
        <position position="1"/>
    </location>
</feature>
<keyword evidence="1" id="KW-1133">Transmembrane helix</keyword>
<comment type="caution">
    <text evidence="2">The sequence shown here is derived from an EMBL/GenBank/DDBJ whole genome shotgun (WGS) entry which is preliminary data.</text>
</comment>
<evidence type="ECO:0000313" key="3">
    <source>
        <dbReference type="Proteomes" id="UP001597045"/>
    </source>
</evidence>
<proteinExistence type="predicted"/>
<keyword evidence="1" id="KW-0472">Membrane</keyword>
<dbReference type="EMBL" id="JBHTIS010002087">
    <property type="protein sequence ID" value="MFD1049291.1"/>
    <property type="molecule type" value="Genomic_DNA"/>
</dbReference>
<gene>
    <name evidence="2" type="ORF">ACFQ1S_29005</name>
</gene>
<keyword evidence="3" id="KW-1185">Reference proteome</keyword>